<feature type="transmembrane region" description="Helical" evidence="2">
    <location>
        <begin position="237"/>
        <end position="255"/>
    </location>
</feature>
<feature type="transmembrane region" description="Helical" evidence="2">
    <location>
        <begin position="212"/>
        <end position="230"/>
    </location>
</feature>
<feature type="region of interest" description="Disordered" evidence="1">
    <location>
        <begin position="43"/>
        <end position="105"/>
    </location>
</feature>
<keyword evidence="4" id="KW-1185">Reference proteome</keyword>
<feature type="transmembrane region" description="Helical" evidence="2">
    <location>
        <begin position="515"/>
        <end position="533"/>
    </location>
</feature>
<feature type="transmembrane region" description="Helical" evidence="2">
    <location>
        <begin position="122"/>
        <end position="139"/>
    </location>
</feature>
<feature type="transmembrane region" description="Helical" evidence="2">
    <location>
        <begin position="338"/>
        <end position="355"/>
    </location>
</feature>
<proteinExistence type="predicted"/>
<keyword evidence="2" id="KW-0472">Membrane</keyword>
<dbReference type="KEGG" id="spap:H3Z74_00155"/>
<gene>
    <name evidence="3" type="ORF">H3Z74_00155</name>
</gene>
<dbReference type="InterPro" id="IPR019286">
    <property type="entry name" value="DUF2339_TM"/>
</dbReference>
<feature type="transmembrane region" description="Helical" evidence="2">
    <location>
        <begin position="183"/>
        <end position="206"/>
    </location>
</feature>
<feature type="transmembrane region" description="Helical" evidence="2">
    <location>
        <begin position="836"/>
        <end position="855"/>
    </location>
</feature>
<feature type="transmembrane region" description="Helical" evidence="2">
    <location>
        <begin position="489"/>
        <end position="509"/>
    </location>
</feature>
<feature type="compositionally biased region" description="Pro residues" evidence="1">
    <location>
        <begin position="69"/>
        <end position="99"/>
    </location>
</feature>
<feature type="transmembrane region" description="Helical" evidence="2">
    <location>
        <begin position="810"/>
        <end position="829"/>
    </location>
</feature>
<feature type="transmembrane region" description="Helical" evidence="2">
    <location>
        <begin position="308"/>
        <end position="326"/>
    </location>
</feature>
<sequence length="958" mass="99522">MTALLFIALVAAGFAIARLFNRVARLERWARVLQDRLNTLDPDLARPLQEPTPQTAPLPPPVVRAQARPAPPPPAILAPPEPPEPITPPAPAPSPPTAPAQPARPAREPVRLGFEAIVGGKLPIWIGGAALVLSAFFLVRFSIENGLLGPVARTIIATLFGIGLIAASEVARRIPATRDDPRIGQALAGAGIAILYGTLYIAAALYDLIGDLTAFILMIGVTVAALGLALRHGPPTAIMALIGGFAAPLIAGFRSAGIGPLLAYLGLLVAALFGLAIRRGWVWLALAACGGGFAWVNLLIATLVAKDLAGVGAFVLLLAIGATLALPRTGAARPWLRLLPLVAGLVQLLVLAPALDFGPLAWGLYLLLSAAALWLGWRDEALAPGAAAALGLVLLLLAVGLDRHSATAPIAAIAITALFAIPGHLRARTNWLWAGIALGGTAGPVLLANAIGHQLLIPLGWAALLALAAGASASLSWRDRSSARPEHIFLPALTGGAALAAILSMVALVELLPIPWRWPAWLAVGLALAAWAHRSKDGSIALLAPIVVAATGLAVVAGFFELGDYLGSVIDTEPLPPVADLIAIGVLPPALLVGIARLLPRGRTAMGIEWIAFLLALAFVPAILPAPWHAAGLGLAALATIAGRLPRNKTLVALAAMVAAMLPVLVQLLELIGLSLSGDALPYNLLPPIAMVLRDLALPAAFVAGGLLLRRDALEVARQGVIAALAVAAIATLYALAKQPLAIATLPRFEAVGFLERAILTQAILAAAWALRARQPRLSEALLWFGLARFAWFDLGWFNPLFVTQSVGSLPLLNLATIHVGLIAAWLWLTKEDRRWRIATLGLVALAVAVTVRQATHGAFLTGDLGRTENWLYSAALLGLSLAWLARGIQSGAGDLRVAGLALLTLVTLKVFLIDASALAGILRILSFLGLGIALIGIGWAYGRVIGKAKTISDAAET</sequence>
<feature type="transmembrane region" description="Helical" evidence="2">
    <location>
        <begin position="651"/>
        <end position="669"/>
    </location>
</feature>
<dbReference type="Pfam" id="PF10101">
    <property type="entry name" value="DUF2339"/>
    <property type="match status" value="1"/>
</dbReference>
<feature type="transmembrane region" description="Helical" evidence="2">
    <location>
        <begin position="432"/>
        <end position="451"/>
    </location>
</feature>
<feature type="transmembrane region" description="Helical" evidence="2">
    <location>
        <begin position="457"/>
        <end position="477"/>
    </location>
</feature>
<feature type="transmembrane region" description="Helical" evidence="2">
    <location>
        <begin position="898"/>
        <end position="919"/>
    </location>
</feature>
<feature type="transmembrane region" description="Helical" evidence="2">
    <location>
        <begin position="870"/>
        <end position="886"/>
    </location>
</feature>
<evidence type="ECO:0000256" key="1">
    <source>
        <dbReference type="SAM" id="MobiDB-lite"/>
    </source>
</evidence>
<evidence type="ECO:0000313" key="4">
    <source>
        <dbReference type="Proteomes" id="UP000516148"/>
    </source>
</evidence>
<feature type="transmembrane region" description="Helical" evidence="2">
    <location>
        <begin position="261"/>
        <end position="277"/>
    </location>
</feature>
<feature type="transmembrane region" description="Helical" evidence="2">
    <location>
        <begin position="382"/>
        <end position="401"/>
    </location>
</feature>
<feature type="transmembrane region" description="Helical" evidence="2">
    <location>
        <begin position="630"/>
        <end position="646"/>
    </location>
</feature>
<dbReference type="RefSeq" id="WP_187762026.1">
    <property type="nucleotide sequence ID" value="NZ_CP061038.1"/>
</dbReference>
<feature type="transmembrane region" description="Helical" evidence="2">
    <location>
        <begin position="361"/>
        <end position="377"/>
    </location>
</feature>
<feature type="transmembrane region" description="Helical" evidence="2">
    <location>
        <begin position="407"/>
        <end position="425"/>
    </location>
</feature>
<dbReference type="PIRSF" id="PIRSF035905">
    <property type="entry name" value="UCP035905_mp"/>
    <property type="match status" value="1"/>
</dbReference>
<keyword evidence="2" id="KW-0812">Transmembrane</keyword>
<dbReference type="PANTHER" id="PTHR38434:SF1">
    <property type="entry name" value="BLL2549 PROTEIN"/>
    <property type="match status" value="1"/>
</dbReference>
<accession>A0A7H0LJ64</accession>
<organism evidence="3 4">
    <name type="scientific">Sphingomonas alpina</name>
    <dbReference type="NCBI Taxonomy" id="653931"/>
    <lineage>
        <taxon>Bacteria</taxon>
        <taxon>Pseudomonadati</taxon>
        <taxon>Pseudomonadota</taxon>
        <taxon>Alphaproteobacteria</taxon>
        <taxon>Sphingomonadales</taxon>
        <taxon>Sphingomonadaceae</taxon>
        <taxon>Sphingomonas</taxon>
    </lineage>
</organism>
<reference evidence="3 4" key="1">
    <citation type="submission" date="2020-09" db="EMBL/GenBank/DDBJ databases">
        <title>Sphingomonas sp., a new species isolated from pork steak.</title>
        <authorList>
            <person name="Heidler von Heilborn D."/>
        </authorList>
    </citation>
    <scope>NUCLEOTIDE SEQUENCE [LARGE SCALE GENOMIC DNA]</scope>
    <source>
        <strain evidence="4">S8-3T</strain>
    </source>
</reference>
<name>A0A7H0LJ64_9SPHN</name>
<feature type="transmembrane region" description="Helical" evidence="2">
    <location>
        <begin position="721"/>
        <end position="737"/>
    </location>
</feature>
<dbReference type="EMBL" id="CP061038">
    <property type="protein sequence ID" value="QNQ09717.1"/>
    <property type="molecule type" value="Genomic_DNA"/>
</dbReference>
<feature type="transmembrane region" description="Helical" evidence="2">
    <location>
        <begin position="689"/>
        <end position="709"/>
    </location>
</feature>
<dbReference type="AlphaFoldDB" id="A0A7H0LJ64"/>
<feature type="transmembrane region" description="Helical" evidence="2">
    <location>
        <begin position="540"/>
        <end position="560"/>
    </location>
</feature>
<keyword evidence="2" id="KW-1133">Transmembrane helix</keyword>
<dbReference type="PANTHER" id="PTHR38434">
    <property type="entry name" value="BLL2549 PROTEIN"/>
    <property type="match status" value="1"/>
</dbReference>
<dbReference type="InterPro" id="IPR014600">
    <property type="entry name" value="UCP035905_mem"/>
</dbReference>
<dbReference type="Proteomes" id="UP000516148">
    <property type="component" value="Chromosome"/>
</dbReference>
<feature type="transmembrane region" description="Helical" evidence="2">
    <location>
        <begin position="925"/>
        <end position="943"/>
    </location>
</feature>
<feature type="transmembrane region" description="Helical" evidence="2">
    <location>
        <begin position="282"/>
        <end position="302"/>
    </location>
</feature>
<feature type="transmembrane region" description="Helical" evidence="2">
    <location>
        <begin position="151"/>
        <end position="171"/>
    </location>
</feature>
<protein>
    <submittedName>
        <fullName evidence="3">DUF2339 domain-containing protein</fullName>
    </submittedName>
</protein>
<evidence type="ECO:0000313" key="3">
    <source>
        <dbReference type="EMBL" id="QNQ09717.1"/>
    </source>
</evidence>
<feature type="transmembrane region" description="Helical" evidence="2">
    <location>
        <begin position="6"/>
        <end position="24"/>
    </location>
</feature>
<feature type="transmembrane region" description="Helical" evidence="2">
    <location>
        <begin position="580"/>
        <end position="599"/>
    </location>
</feature>
<evidence type="ECO:0000256" key="2">
    <source>
        <dbReference type="SAM" id="Phobius"/>
    </source>
</evidence>
<feature type="transmembrane region" description="Helical" evidence="2">
    <location>
        <begin position="606"/>
        <end position="624"/>
    </location>
</feature>